<keyword evidence="8" id="KW-0969">Cilium</keyword>
<dbReference type="Pfam" id="PF01313">
    <property type="entry name" value="Bac_export_3"/>
    <property type="match status" value="1"/>
</dbReference>
<comment type="caution">
    <text evidence="8">The sequence shown here is derived from an EMBL/GenBank/DDBJ whole genome shotgun (WGS) entry which is preliminary data.</text>
</comment>
<dbReference type="EMBL" id="LXEQ01000033">
    <property type="protein sequence ID" value="OAT28089.1"/>
    <property type="molecule type" value="Genomic_DNA"/>
</dbReference>
<comment type="subcellular location">
    <subcellularLocation>
        <location evidence="1">Cell membrane</location>
        <topology evidence="1">Multi-pass membrane protein</topology>
    </subcellularLocation>
</comment>
<keyword evidence="8" id="KW-0282">Flagellum</keyword>
<dbReference type="PANTHER" id="PTHR34040">
    <property type="entry name" value="FLAGELLAR BIOSYNTHETIC PROTEIN FLIQ"/>
    <property type="match status" value="1"/>
</dbReference>
<organism evidence="8 9">
    <name type="scientific">Buttiauxella ferragutiae ATCC 51602</name>
    <dbReference type="NCBI Taxonomy" id="1354252"/>
    <lineage>
        <taxon>Bacteria</taxon>
        <taxon>Pseudomonadati</taxon>
        <taxon>Pseudomonadota</taxon>
        <taxon>Gammaproteobacteria</taxon>
        <taxon>Enterobacterales</taxon>
        <taxon>Enterobacteriaceae</taxon>
        <taxon>Buttiauxella</taxon>
    </lineage>
</organism>
<feature type="transmembrane region" description="Helical" evidence="7">
    <location>
        <begin position="15"/>
        <end position="39"/>
    </location>
</feature>
<proteinExistence type="inferred from homology"/>
<evidence type="ECO:0000256" key="3">
    <source>
        <dbReference type="ARBA" id="ARBA00022475"/>
    </source>
</evidence>
<keyword evidence="3" id="KW-1003">Cell membrane</keyword>
<dbReference type="RefSeq" id="WP_064544136.1">
    <property type="nucleotide sequence ID" value="NZ_LXEQ01000033.1"/>
</dbReference>
<dbReference type="PIRSF" id="PIRSF004669">
    <property type="entry name" value="FliQ"/>
    <property type="match status" value="1"/>
</dbReference>
<evidence type="ECO:0000256" key="7">
    <source>
        <dbReference type="SAM" id="Phobius"/>
    </source>
</evidence>
<dbReference type="InterPro" id="IPR002191">
    <property type="entry name" value="Bac_export_3"/>
</dbReference>
<keyword evidence="5 7" id="KW-1133">Transmembrane helix</keyword>
<evidence type="ECO:0000256" key="2">
    <source>
        <dbReference type="ARBA" id="ARBA00006156"/>
    </source>
</evidence>
<dbReference type="Proteomes" id="UP000078407">
    <property type="component" value="Unassembled WGS sequence"/>
</dbReference>
<gene>
    <name evidence="8" type="ORF">M976_01928</name>
</gene>
<keyword evidence="8" id="KW-0966">Cell projection</keyword>
<evidence type="ECO:0000256" key="4">
    <source>
        <dbReference type="ARBA" id="ARBA00022692"/>
    </source>
</evidence>
<keyword evidence="4 7" id="KW-0812">Transmembrane</keyword>
<comment type="similarity">
    <text evidence="2">Belongs to the FliQ/MopD/SpaQ family.</text>
</comment>
<dbReference type="PANTHER" id="PTHR34040:SF8">
    <property type="entry name" value="FLAGELLAR BIOSYNTHETIC PROTEIN FLIQ"/>
    <property type="match status" value="1"/>
</dbReference>
<evidence type="ECO:0000313" key="8">
    <source>
        <dbReference type="EMBL" id="OAT28089.1"/>
    </source>
</evidence>
<evidence type="ECO:0000256" key="5">
    <source>
        <dbReference type="ARBA" id="ARBA00022989"/>
    </source>
</evidence>
<evidence type="ECO:0000256" key="1">
    <source>
        <dbReference type="ARBA" id="ARBA00004651"/>
    </source>
</evidence>
<reference evidence="8 9" key="1">
    <citation type="submission" date="2016-04" db="EMBL/GenBank/DDBJ databases">
        <title>ATOL: Assembling a taxonomically balanced genome-scale reconstruction of the evolutionary history of the Enterobacteriaceae.</title>
        <authorList>
            <person name="Plunkett G.III."/>
            <person name="Neeno-Eckwall E.C."/>
            <person name="Glasner J.D."/>
            <person name="Perna N.T."/>
        </authorList>
    </citation>
    <scope>NUCLEOTIDE SEQUENCE [LARGE SCALE GENOMIC DNA]</scope>
    <source>
        <strain evidence="8 9">ATCC 51602</strain>
    </source>
</reference>
<dbReference type="PRINTS" id="PR00952">
    <property type="entry name" value="TYPE3IMQPROT"/>
</dbReference>
<evidence type="ECO:0000313" key="9">
    <source>
        <dbReference type="Proteomes" id="UP000078407"/>
    </source>
</evidence>
<evidence type="ECO:0000256" key="6">
    <source>
        <dbReference type="ARBA" id="ARBA00023136"/>
    </source>
</evidence>
<accession>A0ABX2W8T9</accession>
<keyword evidence="6 7" id="KW-0472">Membrane</keyword>
<keyword evidence="9" id="KW-1185">Reference proteome</keyword>
<name>A0ABX2W8T9_9ENTR</name>
<protein>
    <submittedName>
        <fullName evidence="8">FliQ family flagellar biosynthesis protein</fullName>
    </submittedName>
</protein>
<sequence length="89" mass="10108">MTPDNLMAMMVEVTYTIIMLVCILVLPGMLVGLLVSIIQAVTQIQEQTLSFLPRFVVTMLVIIFAGQWMVKQMLELFNSINQYILSSMH</sequence>
<feature type="transmembrane region" description="Helical" evidence="7">
    <location>
        <begin position="51"/>
        <end position="70"/>
    </location>
</feature>